<organism evidence="2 3">
    <name type="scientific">Mucuna pruriens</name>
    <name type="common">Velvet bean</name>
    <name type="synonym">Dolichos pruriens</name>
    <dbReference type="NCBI Taxonomy" id="157652"/>
    <lineage>
        <taxon>Eukaryota</taxon>
        <taxon>Viridiplantae</taxon>
        <taxon>Streptophyta</taxon>
        <taxon>Embryophyta</taxon>
        <taxon>Tracheophyta</taxon>
        <taxon>Spermatophyta</taxon>
        <taxon>Magnoliopsida</taxon>
        <taxon>eudicotyledons</taxon>
        <taxon>Gunneridae</taxon>
        <taxon>Pentapetalae</taxon>
        <taxon>rosids</taxon>
        <taxon>fabids</taxon>
        <taxon>Fabales</taxon>
        <taxon>Fabaceae</taxon>
        <taxon>Papilionoideae</taxon>
        <taxon>50 kb inversion clade</taxon>
        <taxon>NPAAA clade</taxon>
        <taxon>indigoferoid/millettioid clade</taxon>
        <taxon>Phaseoleae</taxon>
        <taxon>Mucuna</taxon>
    </lineage>
</organism>
<evidence type="ECO:0000313" key="2">
    <source>
        <dbReference type="EMBL" id="RDY13136.1"/>
    </source>
</evidence>
<dbReference type="AlphaFoldDB" id="A0A371IDL6"/>
<keyword evidence="1" id="KW-0812">Transmembrane</keyword>
<keyword evidence="1" id="KW-1133">Transmembrane helix</keyword>
<evidence type="ECO:0000313" key="3">
    <source>
        <dbReference type="Proteomes" id="UP000257109"/>
    </source>
</evidence>
<protein>
    <submittedName>
        <fullName evidence="2">Uncharacterized protein</fullName>
    </submittedName>
</protein>
<keyword evidence="3" id="KW-1185">Reference proteome</keyword>
<accession>A0A371IDL6</accession>
<sequence>STKSYSNYSLLITPNGTQLVVLFFVENLIIAIIMCSLRKVGVLVCEPAPLEQNHRLSLAMGPSLAHPSKYCRLVGRLIYLCFIRLEFSDYMHTLSQFIQPPYTKH</sequence>
<dbReference type="EMBL" id="QJKJ01000340">
    <property type="protein sequence ID" value="RDY13136.1"/>
    <property type="molecule type" value="Genomic_DNA"/>
</dbReference>
<feature type="non-terminal residue" evidence="2">
    <location>
        <position position="1"/>
    </location>
</feature>
<comment type="caution">
    <text evidence="2">The sequence shown here is derived from an EMBL/GenBank/DDBJ whole genome shotgun (WGS) entry which is preliminary data.</text>
</comment>
<keyword evidence="1" id="KW-0472">Membrane</keyword>
<dbReference type="Proteomes" id="UP000257109">
    <property type="component" value="Unassembled WGS sequence"/>
</dbReference>
<reference evidence="2" key="1">
    <citation type="submission" date="2018-05" db="EMBL/GenBank/DDBJ databases">
        <title>Draft genome of Mucuna pruriens seed.</title>
        <authorList>
            <person name="Nnadi N.E."/>
            <person name="Vos R."/>
            <person name="Hasami M.H."/>
            <person name="Devisetty U.K."/>
            <person name="Aguiy J.C."/>
        </authorList>
    </citation>
    <scope>NUCLEOTIDE SEQUENCE [LARGE SCALE GENOMIC DNA]</scope>
    <source>
        <strain evidence="2">JCA_2017</strain>
    </source>
</reference>
<name>A0A371IDL6_MUCPR</name>
<evidence type="ECO:0000256" key="1">
    <source>
        <dbReference type="SAM" id="Phobius"/>
    </source>
</evidence>
<feature type="non-terminal residue" evidence="2">
    <location>
        <position position="105"/>
    </location>
</feature>
<feature type="transmembrane region" description="Helical" evidence="1">
    <location>
        <begin position="20"/>
        <end position="37"/>
    </location>
</feature>
<gene>
    <name evidence="2" type="ORF">CR513_01995</name>
</gene>
<proteinExistence type="predicted"/>